<dbReference type="STRING" id="1229662.W3WRP6"/>
<keyword evidence="3" id="KW-1185">Reference proteome</keyword>
<dbReference type="eggNOG" id="ENOG502SNN0">
    <property type="taxonomic scope" value="Eukaryota"/>
</dbReference>
<gene>
    <name evidence="2" type="ORF">PFICI_11896</name>
</gene>
<evidence type="ECO:0008006" key="4">
    <source>
        <dbReference type="Google" id="ProtNLM"/>
    </source>
</evidence>
<dbReference type="EMBL" id="KI912117">
    <property type="protein sequence ID" value="ETS76509.1"/>
    <property type="molecule type" value="Genomic_DNA"/>
</dbReference>
<keyword evidence="1" id="KW-0472">Membrane</keyword>
<keyword evidence="1" id="KW-1133">Transmembrane helix</keyword>
<protein>
    <recommendedName>
        <fullName evidence="4">Transmembrane protein</fullName>
    </recommendedName>
</protein>
<dbReference type="Proteomes" id="UP000030651">
    <property type="component" value="Unassembled WGS sequence"/>
</dbReference>
<sequence>MLRYFQDFLRSGLIAPEQTTHKALSALLNEDDPDEKNRLTEQWRDHKLAELNFIGVVGALLAGVLTSTGSWPSVLSNGKTQPWTIRALWFSGTLFALFAVLIAAKQSLSLHRLSGHRDGLLYIRSCMSGQVTRDGRVEPRRAQVYAWQMSILMLTAAVFCMICGITVLVWTSAEWGPSKDGNQQSWWDDSAKLAVTFTIVLVFTLGIFCFTQASLAVSSVVQDDRGGRRSRDHPFVFRSESSNIDA</sequence>
<organism evidence="2 3">
    <name type="scientific">Pestalotiopsis fici (strain W106-1 / CGMCC3.15140)</name>
    <dbReference type="NCBI Taxonomy" id="1229662"/>
    <lineage>
        <taxon>Eukaryota</taxon>
        <taxon>Fungi</taxon>
        <taxon>Dikarya</taxon>
        <taxon>Ascomycota</taxon>
        <taxon>Pezizomycotina</taxon>
        <taxon>Sordariomycetes</taxon>
        <taxon>Xylariomycetidae</taxon>
        <taxon>Amphisphaeriales</taxon>
        <taxon>Sporocadaceae</taxon>
        <taxon>Pestalotiopsis</taxon>
    </lineage>
</organism>
<dbReference type="InParanoid" id="W3WRP6"/>
<accession>W3WRP6</accession>
<dbReference type="GeneID" id="19276909"/>
<evidence type="ECO:0000313" key="3">
    <source>
        <dbReference type="Proteomes" id="UP000030651"/>
    </source>
</evidence>
<keyword evidence="1" id="KW-0812">Transmembrane</keyword>
<reference evidence="3" key="1">
    <citation type="journal article" date="2015" name="BMC Genomics">
        <title>Genomic and transcriptomic analysis of the endophytic fungus Pestalotiopsis fici reveals its lifestyle and high potential for synthesis of natural products.</title>
        <authorList>
            <person name="Wang X."/>
            <person name="Zhang X."/>
            <person name="Liu L."/>
            <person name="Xiang M."/>
            <person name="Wang W."/>
            <person name="Sun X."/>
            <person name="Che Y."/>
            <person name="Guo L."/>
            <person name="Liu G."/>
            <person name="Guo L."/>
            <person name="Wang C."/>
            <person name="Yin W.B."/>
            <person name="Stadler M."/>
            <person name="Zhang X."/>
            <person name="Liu X."/>
        </authorList>
    </citation>
    <scope>NUCLEOTIDE SEQUENCE [LARGE SCALE GENOMIC DNA]</scope>
    <source>
        <strain evidence="3">W106-1 / CGMCC3.15140</strain>
    </source>
</reference>
<feature type="transmembrane region" description="Helical" evidence="1">
    <location>
        <begin position="83"/>
        <end position="104"/>
    </location>
</feature>
<dbReference type="RefSeq" id="XP_007838668.1">
    <property type="nucleotide sequence ID" value="XM_007840477.1"/>
</dbReference>
<name>W3WRP6_PESFW</name>
<evidence type="ECO:0000313" key="2">
    <source>
        <dbReference type="EMBL" id="ETS76509.1"/>
    </source>
</evidence>
<dbReference type="OMA" id="RTSWYCG"/>
<feature type="transmembrane region" description="Helical" evidence="1">
    <location>
        <begin position="151"/>
        <end position="173"/>
    </location>
</feature>
<proteinExistence type="predicted"/>
<dbReference type="AlphaFoldDB" id="W3WRP6"/>
<feature type="transmembrane region" description="Helical" evidence="1">
    <location>
        <begin position="193"/>
        <end position="221"/>
    </location>
</feature>
<dbReference type="OrthoDB" id="2150604at2759"/>
<feature type="transmembrane region" description="Helical" evidence="1">
    <location>
        <begin position="51"/>
        <end position="71"/>
    </location>
</feature>
<evidence type="ECO:0000256" key="1">
    <source>
        <dbReference type="SAM" id="Phobius"/>
    </source>
</evidence>
<dbReference type="KEGG" id="pfy:PFICI_11896"/>
<dbReference type="HOGENOM" id="CLU_099166_0_0_1"/>